<dbReference type="OrthoDB" id="4733706at2759"/>
<organism evidence="1 2">
    <name type="scientific">Eutypa lata (strain UCR-EL1)</name>
    <name type="common">Grapevine dieback disease fungus</name>
    <name type="synonym">Eutypa armeniacae</name>
    <dbReference type="NCBI Taxonomy" id="1287681"/>
    <lineage>
        <taxon>Eukaryota</taxon>
        <taxon>Fungi</taxon>
        <taxon>Dikarya</taxon>
        <taxon>Ascomycota</taxon>
        <taxon>Pezizomycotina</taxon>
        <taxon>Sordariomycetes</taxon>
        <taxon>Xylariomycetidae</taxon>
        <taxon>Xylariales</taxon>
        <taxon>Diatrypaceae</taxon>
        <taxon>Eutypa</taxon>
    </lineage>
</organism>
<dbReference type="HOGENOM" id="CLU_1185016_0_0_1"/>
<accession>M7SLT8</accession>
<dbReference type="KEGG" id="ela:UCREL1_5646"/>
<gene>
    <name evidence="1" type="ORF">UCREL1_5646</name>
</gene>
<keyword evidence="2" id="KW-1185">Reference proteome</keyword>
<evidence type="ECO:0000313" key="2">
    <source>
        <dbReference type="Proteomes" id="UP000012174"/>
    </source>
</evidence>
<dbReference type="Proteomes" id="UP000012174">
    <property type="component" value="Unassembled WGS sequence"/>
</dbReference>
<evidence type="ECO:0000313" key="1">
    <source>
        <dbReference type="EMBL" id="EMR67354.1"/>
    </source>
</evidence>
<reference evidence="2" key="1">
    <citation type="journal article" date="2013" name="Genome Announc.">
        <title>Draft genome sequence of the grapevine dieback fungus Eutypa lata UCR-EL1.</title>
        <authorList>
            <person name="Blanco-Ulate B."/>
            <person name="Rolshausen P.E."/>
            <person name="Cantu D."/>
        </authorList>
    </citation>
    <scope>NUCLEOTIDE SEQUENCE [LARGE SCALE GENOMIC DNA]</scope>
    <source>
        <strain evidence="2">UCR-EL1</strain>
    </source>
</reference>
<name>M7SLT8_EUTLA</name>
<sequence>MRNSTLTSPSTSRPPSGFWVKLPDEAFIEAGVFSGDIGDTNFEGMTSGQLPVTVDTGTATFKADLRFRVQAGIEGSSDAIGIDIGSGAVIAIYANVLEYVTVFDFNTPDCVVEAAAQFNLNVGAYARLSVVIGPTVIGPTPTESTTLLAGPTLTQCLYDGGNDLTSSTVTMTSTAVEERAAITAAARADVYTQTVAHAVGAEAIAAKKTLNVATGPITLTPLATPVVGSASAAS</sequence>
<dbReference type="AlphaFoldDB" id="M7SLT8"/>
<proteinExistence type="predicted"/>
<protein>
    <submittedName>
        <fullName evidence="1">Uncharacterized protein</fullName>
    </submittedName>
</protein>
<dbReference type="EMBL" id="KB706456">
    <property type="protein sequence ID" value="EMR67354.1"/>
    <property type="molecule type" value="Genomic_DNA"/>
</dbReference>